<dbReference type="InterPro" id="IPR057567">
    <property type="entry name" value="TPR_TTI1_C"/>
</dbReference>
<proteinExistence type="predicted"/>
<dbReference type="InterPro" id="IPR049362">
    <property type="entry name" value="TTI1_rpt"/>
</dbReference>
<name>A0AA40BMI3_9PEZI</name>
<feature type="domain" description="TTI1 N-terminal TPR" evidence="2">
    <location>
        <begin position="18"/>
        <end position="364"/>
    </location>
</feature>
<evidence type="ECO:0000313" key="5">
    <source>
        <dbReference type="Proteomes" id="UP001172159"/>
    </source>
</evidence>
<feature type="region of interest" description="Disordered" evidence="1">
    <location>
        <begin position="751"/>
        <end position="772"/>
    </location>
</feature>
<dbReference type="AlphaFoldDB" id="A0AA40BMI3"/>
<evidence type="ECO:0000259" key="2">
    <source>
        <dbReference type="Pfam" id="PF24173"/>
    </source>
</evidence>
<reference evidence="4" key="1">
    <citation type="submission" date="2023-06" db="EMBL/GenBank/DDBJ databases">
        <title>Genome-scale phylogeny and comparative genomics of the fungal order Sordariales.</title>
        <authorList>
            <consortium name="Lawrence Berkeley National Laboratory"/>
            <person name="Hensen N."/>
            <person name="Bonometti L."/>
            <person name="Westerberg I."/>
            <person name="Brannstrom I.O."/>
            <person name="Guillou S."/>
            <person name="Cros-Aarteil S."/>
            <person name="Calhoun S."/>
            <person name="Haridas S."/>
            <person name="Kuo A."/>
            <person name="Mondo S."/>
            <person name="Pangilinan J."/>
            <person name="Riley R."/>
            <person name="Labutti K."/>
            <person name="Andreopoulos B."/>
            <person name="Lipzen A."/>
            <person name="Chen C."/>
            <person name="Yanf M."/>
            <person name="Daum C."/>
            <person name="Ng V."/>
            <person name="Clum A."/>
            <person name="Steindorff A."/>
            <person name="Ohm R."/>
            <person name="Martin F."/>
            <person name="Silar P."/>
            <person name="Natvig D."/>
            <person name="Lalanne C."/>
            <person name="Gautier V."/>
            <person name="Ament-Velasquez S.L."/>
            <person name="Kruys A."/>
            <person name="Hutchinson M.I."/>
            <person name="Powell A.J."/>
            <person name="Barry K."/>
            <person name="Miller A.N."/>
            <person name="Grigoriev I.V."/>
            <person name="Debuchy R."/>
            <person name="Gladieux P."/>
            <person name="Thoren M.H."/>
            <person name="Johannesson H."/>
        </authorList>
    </citation>
    <scope>NUCLEOTIDE SEQUENCE</scope>
    <source>
        <strain evidence="4">CBS 540.89</strain>
    </source>
</reference>
<protein>
    <submittedName>
        <fullName evidence="4">Armadillo-type protein</fullName>
    </submittedName>
</protein>
<dbReference type="Pfam" id="PF24181">
    <property type="entry name" value="TPR_TTI1_C"/>
    <property type="match status" value="1"/>
</dbReference>
<dbReference type="Pfam" id="PF21547">
    <property type="entry name" value="TTI1"/>
    <property type="match status" value="1"/>
</dbReference>
<dbReference type="InterPro" id="IPR016024">
    <property type="entry name" value="ARM-type_fold"/>
</dbReference>
<dbReference type="InterPro" id="IPR057566">
    <property type="entry name" value="TPR_TTI1_N"/>
</dbReference>
<dbReference type="Proteomes" id="UP001172159">
    <property type="component" value="Unassembled WGS sequence"/>
</dbReference>
<comment type="caution">
    <text evidence="4">The sequence shown here is derived from an EMBL/GenBank/DDBJ whole genome shotgun (WGS) entry which is preliminary data.</text>
</comment>
<evidence type="ECO:0000256" key="1">
    <source>
        <dbReference type="SAM" id="MobiDB-lite"/>
    </source>
</evidence>
<dbReference type="FunFam" id="1.25.10.10:FF:001401">
    <property type="entry name" value="Uncharacterized protein"/>
    <property type="match status" value="1"/>
</dbReference>
<dbReference type="EMBL" id="JAUKTV010000005">
    <property type="protein sequence ID" value="KAK0736965.1"/>
    <property type="molecule type" value="Genomic_DNA"/>
</dbReference>
<dbReference type="InterPro" id="IPR052587">
    <property type="entry name" value="TELO2-interacting_protein_1"/>
</dbReference>
<dbReference type="Gene3D" id="1.25.10.10">
    <property type="entry name" value="Leucine-rich Repeat Variant"/>
    <property type="match status" value="2"/>
</dbReference>
<feature type="compositionally biased region" description="Basic and acidic residues" evidence="1">
    <location>
        <begin position="833"/>
        <end position="848"/>
    </location>
</feature>
<evidence type="ECO:0000259" key="3">
    <source>
        <dbReference type="Pfam" id="PF24181"/>
    </source>
</evidence>
<feature type="region of interest" description="Disordered" evidence="1">
    <location>
        <begin position="787"/>
        <end position="850"/>
    </location>
</feature>
<dbReference type="PANTHER" id="PTHR18460">
    <property type="entry name" value="TEL2 INTERACTING PROTEIN 1 TTI1 FAMILY MEMBER"/>
    <property type="match status" value="1"/>
</dbReference>
<dbReference type="PANTHER" id="PTHR18460:SF3">
    <property type="entry name" value="TELO2-INTERACTING PROTEIN 1 HOMOLOG"/>
    <property type="match status" value="1"/>
</dbReference>
<dbReference type="GO" id="GO:0005737">
    <property type="term" value="C:cytoplasm"/>
    <property type="evidence" value="ECO:0007669"/>
    <property type="project" value="TreeGrafter"/>
</dbReference>
<dbReference type="SUPFAM" id="SSF48371">
    <property type="entry name" value="ARM repeat"/>
    <property type="match status" value="1"/>
</dbReference>
<organism evidence="4 5">
    <name type="scientific">Apiosordaria backusii</name>
    <dbReference type="NCBI Taxonomy" id="314023"/>
    <lineage>
        <taxon>Eukaryota</taxon>
        <taxon>Fungi</taxon>
        <taxon>Dikarya</taxon>
        <taxon>Ascomycota</taxon>
        <taxon>Pezizomycotina</taxon>
        <taxon>Sordariomycetes</taxon>
        <taxon>Sordariomycetidae</taxon>
        <taxon>Sordariales</taxon>
        <taxon>Lasiosphaeriaceae</taxon>
        <taxon>Apiosordaria</taxon>
    </lineage>
</organism>
<dbReference type="InterPro" id="IPR011989">
    <property type="entry name" value="ARM-like"/>
</dbReference>
<dbReference type="Pfam" id="PF24173">
    <property type="entry name" value="TPR_TTI1_N"/>
    <property type="match status" value="1"/>
</dbReference>
<gene>
    <name evidence="4" type="ORF">B0T21DRAFT_450174</name>
</gene>
<keyword evidence="5" id="KW-1185">Reference proteome</keyword>
<feature type="domain" description="TTI1 C-terminal TPR" evidence="3">
    <location>
        <begin position="809"/>
        <end position="940"/>
    </location>
</feature>
<sequence>MSGTMSTAPVSTPRTEFFQRLKGVCVPLNQLAVRSKDKTADAKEILQLIESLVDIWSTQASQNGGILDDRLADYVFVPLSQLLRDRNQYPMRVIEGIIRLLRELIQHGWKVKMSAALYRQLLILLSFIIGGVPGQARKKDVPEETLIEGFKTLKALITSVGPARLRRSDTPGEDSIPALGHSVTVMIDAITEDVPSLIQLEAVACLRAVFTSATDLSVLAQFLPGTVSGLSKRLSPPLEKQSQKRVIVACLEALQLVLVNVLGDLKVRGLLRQIEATKELQEETNSANDSESTAVELTPSWLKATAAQVNIALSAVLKLRSHESEEVQHALYRLCITLLDECHASLVDCQSILVETALMLQEDEATLSRLETSLQDLASIYPELGDSIKSALYSWVTGLPRMMQSSNEKTKQLAIRSILRGSKLAAAMQMDSSTLDDSLADSLRDSIITLMKASKPPKVIDDLGAVDLSQSTALIKSGNAELATYNPVILDSEGQKTTRNELSSLISQIGSPTLQVKLATSMLNHVLDSDEPTTQIASFWLAFQLLKSTYSQSADLDELFDFSSLGETQLQDQAFQELYDFSTSVLVSHSDSVESPWQLEALALEVTAFSSTRLKLDFRPELIDVLYPVTTFLGSSEPQLRRHAITTLNILASSCGYDSVSDLIVDNADYMLNSVSLRLNTFDISPASTKVLTMMIRLTGPKLVPFLDDTVQAIFAALDNYHGYPIFVESLFSVLSEIVTQGVKSDMLLLPDTTNKPAVNHKKKPHRPQGITGILAKVEKHLSRIEQSKSEADEPFTPHPKQPWGPGKTKKKQKSFLEELEAPSSDDDEESSPVEKKGDSGDKEEEKQTPTYHLLTKILTLTQHYLTSPTPTLRKSLLDLVATVTPALSPSENAFLPLVNLVWPVLITRLHDNEVFVAVAACKALGELCKGAGDFMGSRIKTAWGKNTRD</sequence>
<feature type="compositionally biased region" description="Acidic residues" evidence="1">
    <location>
        <begin position="818"/>
        <end position="832"/>
    </location>
</feature>
<evidence type="ECO:0000313" key="4">
    <source>
        <dbReference type="EMBL" id="KAK0736965.1"/>
    </source>
</evidence>
<dbReference type="InterPro" id="IPR016441">
    <property type="entry name" value="Tti1"/>
</dbReference>
<accession>A0AA40BMI3</accession>
<dbReference type="PIRSF" id="PIRSF005250">
    <property type="entry name" value="UCP005250"/>
    <property type="match status" value="1"/>
</dbReference>